<dbReference type="Gene3D" id="1.20.1110.10">
    <property type="entry name" value="Calcium-transporting ATPase, transmembrane domain"/>
    <property type="match status" value="1"/>
</dbReference>
<dbReference type="EMBL" id="JANBPU010000450">
    <property type="protein sequence ID" value="KAJ1911429.1"/>
    <property type="molecule type" value="Genomic_DNA"/>
</dbReference>
<feature type="transmembrane region" description="Helical" evidence="10">
    <location>
        <begin position="974"/>
        <end position="998"/>
    </location>
</feature>
<evidence type="ECO:0000256" key="8">
    <source>
        <dbReference type="ARBA" id="ARBA00023136"/>
    </source>
</evidence>
<dbReference type="FunFam" id="1.20.1110.10:FF:000095">
    <property type="entry name" value="Sodium/potassium-transporting ATPase subunit alpha-1"/>
    <property type="match status" value="1"/>
</dbReference>
<comment type="subcellular location">
    <subcellularLocation>
        <location evidence="1">Cell membrane</location>
        <topology evidence="1">Multi-pass membrane protein</topology>
    </subcellularLocation>
</comment>
<dbReference type="GO" id="GO:0030007">
    <property type="term" value="P:intracellular potassium ion homeostasis"/>
    <property type="evidence" value="ECO:0007669"/>
    <property type="project" value="TreeGrafter"/>
</dbReference>
<dbReference type="GO" id="GO:1990573">
    <property type="term" value="P:potassium ion import across plasma membrane"/>
    <property type="evidence" value="ECO:0007669"/>
    <property type="project" value="TreeGrafter"/>
</dbReference>
<evidence type="ECO:0000256" key="9">
    <source>
        <dbReference type="SAM" id="MobiDB-lite"/>
    </source>
</evidence>
<dbReference type="OrthoDB" id="158672at2759"/>
<dbReference type="SFLD" id="SFLDG00002">
    <property type="entry name" value="C1.7:_P-type_atpase_like"/>
    <property type="match status" value="1"/>
</dbReference>
<dbReference type="SUPFAM" id="SSF56784">
    <property type="entry name" value="HAD-like"/>
    <property type="match status" value="1"/>
</dbReference>
<dbReference type="InterPro" id="IPR004014">
    <property type="entry name" value="ATPase_P-typ_cation-transptr_N"/>
</dbReference>
<feature type="domain" description="Cation-transporting P-type ATPase N-terminal" evidence="11">
    <location>
        <begin position="117"/>
        <end position="190"/>
    </location>
</feature>
<feature type="transmembrane region" description="Helical" evidence="10">
    <location>
        <begin position="365"/>
        <end position="387"/>
    </location>
</feature>
<evidence type="ECO:0000256" key="4">
    <source>
        <dbReference type="ARBA" id="ARBA00022741"/>
    </source>
</evidence>
<dbReference type="SUPFAM" id="SSF81660">
    <property type="entry name" value="Metal cation-transporting ATPase, ATP-binding domain N"/>
    <property type="match status" value="1"/>
</dbReference>
<dbReference type="PROSITE" id="PS00154">
    <property type="entry name" value="ATPASE_E1_E2"/>
    <property type="match status" value="1"/>
</dbReference>
<dbReference type="InterPro" id="IPR050510">
    <property type="entry name" value="Cation_transp_ATPase_P-type"/>
</dbReference>
<dbReference type="GO" id="GO:0005886">
    <property type="term" value="C:plasma membrane"/>
    <property type="evidence" value="ECO:0007669"/>
    <property type="project" value="UniProtKB-SubCell"/>
</dbReference>
<dbReference type="PANTHER" id="PTHR43294">
    <property type="entry name" value="SODIUM/POTASSIUM-TRANSPORTING ATPASE SUBUNIT ALPHA"/>
    <property type="match status" value="1"/>
</dbReference>
<dbReference type="InterPro" id="IPR008250">
    <property type="entry name" value="ATPase_P-typ_transduc_dom_A_sf"/>
</dbReference>
<feature type="region of interest" description="Disordered" evidence="9">
    <location>
        <begin position="44"/>
        <end position="65"/>
    </location>
</feature>
<keyword evidence="7 10" id="KW-1133">Transmembrane helix</keyword>
<dbReference type="InterPro" id="IPR018303">
    <property type="entry name" value="ATPase_P-typ_P_site"/>
</dbReference>
<dbReference type="Pfam" id="PF00690">
    <property type="entry name" value="Cation_ATPase_N"/>
    <property type="match status" value="1"/>
</dbReference>
<dbReference type="PANTHER" id="PTHR43294:SF21">
    <property type="entry name" value="CATION TRANSPORTING ATPASE"/>
    <property type="match status" value="1"/>
</dbReference>
<dbReference type="Gene3D" id="3.40.1110.10">
    <property type="entry name" value="Calcium-transporting ATPase, cytoplasmic domain N"/>
    <property type="match status" value="1"/>
</dbReference>
<dbReference type="InterPro" id="IPR023299">
    <property type="entry name" value="ATPase_P-typ_cyto_dom_N"/>
</dbReference>
<dbReference type="SFLD" id="SFLDS00003">
    <property type="entry name" value="Haloacid_Dehalogenase"/>
    <property type="match status" value="1"/>
</dbReference>
<accession>A0A9W7ZVD0</accession>
<feature type="transmembrane region" description="Helical" evidence="10">
    <location>
        <begin position="407"/>
        <end position="428"/>
    </location>
</feature>
<feature type="transmembrane region" description="Helical" evidence="10">
    <location>
        <begin position="931"/>
        <end position="953"/>
    </location>
</feature>
<dbReference type="GO" id="GO:0016887">
    <property type="term" value="F:ATP hydrolysis activity"/>
    <property type="evidence" value="ECO:0007669"/>
    <property type="project" value="InterPro"/>
</dbReference>
<reference evidence="12" key="1">
    <citation type="submission" date="2022-07" db="EMBL/GenBank/DDBJ databases">
        <title>Phylogenomic reconstructions and comparative analyses of Kickxellomycotina fungi.</title>
        <authorList>
            <person name="Reynolds N.K."/>
            <person name="Stajich J.E."/>
            <person name="Barry K."/>
            <person name="Grigoriev I.V."/>
            <person name="Crous P."/>
            <person name="Smith M.E."/>
        </authorList>
    </citation>
    <scope>NUCLEOTIDE SEQUENCE</scope>
    <source>
        <strain evidence="12">NBRC 100468</strain>
    </source>
</reference>
<keyword evidence="3 10" id="KW-0812">Transmembrane</keyword>
<dbReference type="InterPro" id="IPR059000">
    <property type="entry name" value="ATPase_P-type_domA"/>
</dbReference>
<evidence type="ECO:0000256" key="2">
    <source>
        <dbReference type="ARBA" id="ARBA00022475"/>
    </source>
</evidence>
<feature type="transmembrane region" description="Helical" evidence="10">
    <location>
        <begin position="1109"/>
        <end position="1127"/>
    </location>
</feature>
<dbReference type="GO" id="GO:0005524">
    <property type="term" value="F:ATP binding"/>
    <property type="evidence" value="ECO:0007669"/>
    <property type="project" value="UniProtKB-KW"/>
</dbReference>
<keyword evidence="2" id="KW-1003">Cell membrane</keyword>
<sequence length="1148" mass="126516">MSRSLKARLQGKQRESFQRENTLNLERQLTIGYRTLSIQIDDPDLERSKGSYQQHGQEGSGGSRGLFGTALSSLGRFPVIGRVFKSPRSVRKSGGVDSGADNSSTAGAIRDALATSDYHLIDTNEIFTRFNTSPIQGLETSAIEARQARDGKNILSPPPSRWLKTIFNWLFSGFAPLVWIACLVVWISWKPLGKPPSVNYLALAIALVIVVAVQTGFNIYQDWSTSRIMSSITGLLPLETLVTRNGQKQSVLAAELVVGDLVHVKAGDKVPADLRLIEVSRDLKFDRSMLTGESDAVSGTIRSTNPNYLETKNIAAMGTNVLQGTATGVVVSTGDRTIMGRITQLATQGTGKTEKTLLQQELQRFVIVVAVMSLVTGTILIIVWAAWLRRSFPGFLALSDALVNSVGVIVAFQPEGLPFCVSMTLTLIARRMQKQRVLVKNLTTVETLGSVNIICSDKTGTLTCNRMSVKNCGFLEKSLATDEASKRYKANDLAMSALYDSASLCNGATFDGTTLDLPIDERKVSGDATDTAILRFAESLRPVEENRNAHTKLFEIPFNSKNKWMLTIQKPKDSNSNVPPTLYTKGAPDVLLSRCTHALDVNGNSHPLSEAIIAKITSTQQFWSGNGQRVLMLCRRTWESDVVCPFTNVDPIADSTRMEALAYQNNQQLEIVGMIGIVDPPRPEIPDVVDKCRMAGMRIFMVTGDFSTTAAAIARECHIITAPHYDSLEELRIGHNITDSGNSFKNDVEKPLIFGSDEKSGSTTPSTQYAEQVKGNNNNHGSSNPTLIRSRALVLTGEQLGGLDDGDWDLINTYDEIVFARTTPEQKLRIVNEFRKRDGIVAVTGDGSNDAPALKAAHIGVAMGAGSEVAKEAAAMILLDNNFSSILVAIKNGRLVFDNLKKVLAYLLPAGSFSELMPMLFNMLFGVPLPLSPFLMIVICMLTDVWVSISLMFEAAESDIMTRRPRNPKKDRLVNWRFFLQVYGFIGVFQCLFAHIIYFTYMHKYGGFSIHQLFFAYNKWTAGFGGKTQEELNDLLSTAETSYFVALVIMQWFNAFACRTRRLSLFQQNPLWGPSKNLLIFGAIIVALGVALISSMIPAINGVFFTKAIPVEFWFIPMGFGAAVLLLDEIRKFFVRRYPKGIIAYLAW</sequence>
<dbReference type="GO" id="GO:0006883">
    <property type="term" value="P:intracellular sodium ion homeostasis"/>
    <property type="evidence" value="ECO:0007669"/>
    <property type="project" value="TreeGrafter"/>
</dbReference>
<evidence type="ECO:0000256" key="10">
    <source>
        <dbReference type="SAM" id="Phobius"/>
    </source>
</evidence>
<gene>
    <name evidence="12" type="ORF">H4219_005946</name>
</gene>
<dbReference type="Gene3D" id="3.40.50.1000">
    <property type="entry name" value="HAD superfamily/HAD-like"/>
    <property type="match status" value="1"/>
</dbReference>
<dbReference type="AlphaFoldDB" id="A0A9W7ZVD0"/>
<dbReference type="PRINTS" id="PR00121">
    <property type="entry name" value="NAKATPASE"/>
</dbReference>
<feature type="transmembrane region" description="Helical" evidence="10">
    <location>
        <begin position="1078"/>
        <end position="1097"/>
    </location>
</feature>
<keyword evidence="6" id="KW-1278">Translocase</keyword>
<evidence type="ECO:0000256" key="1">
    <source>
        <dbReference type="ARBA" id="ARBA00004651"/>
    </source>
</evidence>
<keyword evidence="5" id="KW-0067">ATP-binding</keyword>
<dbReference type="Pfam" id="PF00689">
    <property type="entry name" value="Cation_ATPase_C"/>
    <property type="match status" value="1"/>
</dbReference>
<dbReference type="PRINTS" id="PR00119">
    <property type="entry name" value="CATATPASE"/>
</dbReference>
<dbReference type="Pfam" id="PF08282">
    <property type="entry name" value="Hydrolase_3"/>
    <property type="match status" value="1"/>
</dbReference>
<keyword evidence="13" id="KW-1185">Reference proteome</keyword>
<dbReference type="GO" id="GO:1902600">
    <property type="term" value="P:proton transmembrane transport"/>
    <property type="evidence" value="ECO:0007669"/>
    <property type="project" value="TreeGrafter"/>
</dbReference>
<keyword evidence="4" id="KW-0547">Nucleotide-binding</keyword>
<dbReference type="InterPro" id="IPR044492">
    <property type="entry name" value="P_typ_ATPase_HD_dom"/>
</dbReference>
<dbReference type="NCBIfam" id="TIGR01494">
    <property type="entry name" value="ATPase_P-type"/>
    <property type="match status" value="2"/>
</dbReference>
<evidence type="ECO:0000256" key="3">
    <source>
        <dbReference type="ARBA" id="ARBA00022692"/>
    </source>
</evidence>
<evidence type="ECO:0000256" key="7">
    <source>
        <dbReference type="ARBA" id="ARBA00022989"/>
    </source>
</evidence>
<protein>
    <recommendedName>
        <fullName evidence="11">Cation-transporting P-type ATPase N-terminal domain-containing protein</fullName>
    </recommendedName>
</protein>
<name>A0A9W7ZVD0_9FUNG</name>
<feature type="transmembrane region" description="Helical" evidence="10">
    <location>
        <begin position="903"/>
        <end position="925"/>
    </location>
</feature>
<dbReference type="InterPro" id="IPR001757">
    <property type="entry name" value="P_typ_ATPase"/>
</dbReference>
<dbReference type="Proteomes" id="UP001150538">
    <property type="component" value="Unassembled WGS sequence"/>
</dbReference>
<keyword evidence="8 10" id="KW-0472">Membrane</keyword>
<dbReference type="SFLD" id="SFLDF00027">
    <property type="entry name" value="p-type_atpase"/>
    <property type="match status" value="1"/>
</dbReference>
<dbReference type="SUPFAM" id="SSF81665">
    <property type="entry name" value="Calcium ATPase, transmembrane domain M"/>
    <property type="match status" value="1"/>
</dbReference>
<evidence type="ECO:0000256" key="5">
    <source>
        <dbReference type="ARBA" id="ARBA00022840"/>
    </source>
</evidence>
<dbReference type="InterPro" id="IPR036412">
    <property type="entry name" value="HAD-like_sf"/>
</dbReference>
<comment type="caution">
    <text evidence="12">The sequence shown here is derived from an EMBL/GenBank/DDBJ whole genome shotgun (WGS) entry which is preliminary data.</text>
</comment>
<dbReference type="Pfam" id="PF00122">
    <property type="entry name" value="E1-E2_ATPase"/>
    <property type="match status" value="1"/>
</dbReference>
<dbReference type="InterPro" id="IPR023214">
    <property type="entry name" value="HAD_sf"/>
</dbReference>
<evidence type="ECO:0000256" key="6">
    <source>
        <dbReference type="ARBA" id="ARBA00022967"/>
    </source>
</evidence>
<dbReference type="Gene3D" id="2.70.150.10">
    <property type="entry name" value="Calcium-transporting ATPase, cytoplasmic transduction domain A"/>
    <property type="match status" value="1"/>
</dbReference>
<dbReference type="InterPro" id="IPR006068">
    <property type="entry name" value="ATPase_P-typ_cation-transptr_C"/>
</dbReference>
<evidence type="ECO:0000313" key="13">
    <source>
        <dbReference type="Proteomes" id="UP001150538"/>
    </source>
</evidence>
<dbReference type="InterPro" id="IPR023298">
    <property type="entry name" value="ATPase_P-typ_TM_dom_sf"/>
</dbReference>
<dbReference type="SMART" id="SM00831">
    <property type="entry name" value="Cation_ATPase_N"/>
    <property type="match status" value="1"/>
</dbReference>
<proteinExistence type="predicted"/>
<feature type="transmembrane region" description="Helical" evidence="10">
    <location>
        <begin position="1041"/>
        <end position="1058"/>
    </location>
</feature>
<feature type="transmembrane region" description="Helical" evidence="10">
    <location>
        <begin position="201"/>
        <end position="220"/>
    </location>
</feature>
<evidence type="ECO:0000259" key="11">
    <source>
        <dbReference type="SMART" id="SM00831"/>
    </source>
</evidence>
<feature type="transmembrane region" description="Helical" evidence="10">
    <location>
        <begin position="166"/>
        <end position="189"/>
    </location>
</feature>
<dbReference type="SUPFAM" id="SSF81653">
    <property type="entry name" value="Calcium ATPase, transduction domain A"/>
    <property type="match status" value="1"/>
</dbReference>
<dbReference type="Pfam" id="PF13246">
    <property type="entry name" value="Cation_ATPase"/>
    <property type="match status" value="1"/>
</dbReference>
<organism evidence="12 13">
    <name type="scientific">Mycoemilia scoparia</name>
    <dbReference type="NCBI Taxonomy" id="417184"/>
    <lineage>
        <taxon>Eukaryota</taxon>
        <taxon>Fungi</taxon>
        <taxon>Fungi incertae sedis</taxon>
        <taxon>Zoopagomycota</taxon>
        <taxon>Kickxellomycotina</taxon>
        <taxon>Kickxellomycetes</taxon>
        <taxon>Kickxellales</taxon>
        <taxon>Kickxellaceae</taxon>
        <taxon>Mycoemilia</taxon>
    </lineage>
</organism>
<evidence type="ECO:0000313" key="12">
    <source>
        <dbReference type="EMBL" id="KAJ1911429.1"/>
    </source>
</evidence>
<dbReference type="GO" id="GO:0005391">
    <property type="term" value="F:P-type sodium:potassium-exchanging transporter activity"/>
    <property type="evidence" value="ECO:0007669"/>
    <property type="project" value="TreeGrafter"/>
</dbReference>
<dbReference type="GO" id="GO:0036376">
    <property type="term" value="P:sodium ion export across plasma membrane"/>
    <property type="evidence" value="ECO:0007669"/>
    <property type="project" value="TreeGrafter"/>
</dbReference>